<evidence type="ECO:0000256" key="6">
    <source>
        <dbReference type="ARBA" id="ARBA00023212"/>
    </source>
</evidence>
<feature type="compositionally biased region" description="Polar residues" evidence="8">
    <location>
        <begin position="1017"/>
        <end position="1039"/>
    </location>
</feature>
<name>A0A1E3BNG5_ASPCR</name>
<feature type="compositionally biased region" description="Basic and acidic residues" evidence="8">
    <location>
        <begin position="726"/>
        <end position="784"/>
    </location>
</feature>
<feature type="compositionally biased region" description="Polar residues" evidence="8">
    <location>
        <begin position="999"/>
        <end position="1009"/>
    </location>
</feature>
<feature type="compositionally biased region" description="Pro residues" evidence="8">
    <location>
        <begin position="1059"/>
        <end position="1071"/>
    </location>
</feature>
<feature type="compositionally biased region" description="Polar residues" evidence="8">
    <location>
        <begin position="505"/>
        <end position="522"/>
    </location>
</feature>
<feature type="compositionally biased region" description="Low complexity" evidence="8">
    <location>
        <begin position="899"/>
        <end position="912"/>
    </location>
</feature>
<dbReference type="OrthoDB" id="6123at2759"/>
<dbReference type="STRING" id="573508.A0A1E3BNG5"/>
<sequence length="1292" mass="143714">MASAGARAQKPVGSAAWISTEKENVSQLVEQELEEVEYPVSHEMDWLNEHMAEIFNNNQFNFTEAFKTPGKLRGKTPRTVRKRNFEESRVPLSEIFSTAHNQKENKSIASPTGKRSPAKPAAPIPTTNAKPTTENASQPHYPDLSQNLNSFPQYNTDSGYHGMTDDDGGDDDDDVVLTQTQPESQTSTQPSTQPLQEKEPTPEPPQRHNLADRRTTESSFHSAQEDNRQRDETVEPADDAPKTLQKVEVHSPKLQLKEKTLEEKPVSRKPESGQKQDPERVPERKVAEEPARKPEQKPEPKSKQKQEREPQPEQDLESESEEEPEPEQQPEPEPEPQPEPAQNTKSSPVHTPATQPPRSVQEDDDVEMEKEDMALDNLDDDDDIGSPSDGSTPERPPIRKSSLTFASLPAREPLTKKSLGGARVSRTSHIGSGFLGRQTGGHRTTQAALEENASQAQGEKMDVDDDVELTRDGTDAETRASKQHNKSSTQRLHEKISMLGKLQPSRPTKSIPSVSGLSSAQVTYPDLPKTEAKPEASDRKSRETPAPEPMATDEDEWIKPSVNTPQRPNLAKSRTMDIMEKSNQAFEKDDTARNPDMGGNRMAKPNENHTAEMSRPKSTTPLYTPPQHPSHQKSASVSNLTGGGSTTPAGSPKPQDAPLSASKWKLQSIMKSAKGLFSTAGSVSAAARVEASSPTESRKQPEERVKPQSLNRQEPQPAQESTSPKPEGRRTRSSTEREEKRRQQEVEEREREEQEERAREQEKQKAIQLKAAREKASLEREERAASVAPSPKKIPQPQKHASKEPEPTYETASKPAAPSSIPQQKQNERRPVKPTRETLQKPKPQPVSIRVGSALSRQIPMASGSNVQESVAAAPTPASASKPSTIKKKASNNSLHTASSNNSLKSSVSSNSQRKVQLASERKREQEEREARRKEEQRRELERKRAAQQQEEARRQELRSRAEAERRERQASVDPKKAAHMQAIEKRRLENQRRLERQGSQQPGDTSMLHQPERPASQASRPASRLNSIQPFGRSINTPQPNPAKPPKRAMDDEASHRPAPPKPSIIPQPGDPKRRRTEDEHNPPPSVRPAMAPPIRQSNIRKEPTKPSIFNGQRTSTAPQSGSSILKTAQPQRPAHPLDMSKYASGKIPFAEPSNAAQPKPGPSSAQKAANKQSPKYPSGENIALPEIATDSEDEDSDAEMLPVPKWAQPRELENLLRQQEGMEVDSIFGPVAPFSLEETFKADKKIKKFRERTSSANWSGADRLTQDEIRKDLAERQRLRLNGGWTFDTN</sequence>
<feature type="compositionally biased region" description="Basic and acidic residues" evidence="8">
    <location>
        <begin position="920"/>
        <end position="997"/>
    </location>
</feature>
<evidence type="ECO:0000259" key="9">
    <source>
        <dbReference type="Pfam" id="PF03941"/>
    </source>
</evidence>
<feature type="compositionally biased region" description="Basic and acidic residues" evidence="8">
    <location>
        <begin position="528"/>
        <end position="545"/>
    </location>
</feature>
<dbReference type="InterPro" id="IPR005635">
    <property type="entry name" value="Inner_centromere_prot_ARK-bd"/>
</dbReference>
<keyword evidence="4" id="KW-0963">Cytoplasm</keyword>
<feature type="compositionally biased region" description="Acidic residues" evidence="8">
    <location>
        <begin position="312"/>
        <end position="336"/>
    </location>
</feature>
<accession>A0A1E3BNG5</accession>
<dbReference type="Pfam" id="PF03941">
    <property type="entry name" value="INCENP_ARK-bind"/>
    <property type="match status" value="1"/>
</dbReference>
<organism evidence="10 11">
    <name type="scientific">Aspergillus cristatus</name>
    <name type="common">Chinese Fuzhuan brick tea-fermentation fungus</name>
    <name type="synonym">Eurotium cristatum</name>
    <dbReference type="NCBI Taxonomy" id="573508"/>
    <lineage>
        <taxon>Eukaryota</taxon>
        <taxon>Fungi</taxon>
        <taxon>Dikarya</taxon>
        <taxon>Ascomycota</taxon>
        <taxon>Pezizomycotina</taxon>
        <taxon>Eurotiomycetes</taxon>
        <taxon>Eurotiomycetidae</taxon>
        <taxon>Eurotiales</taxon>
        <taxon>Aspergillaceae</taxon>
        <taxon>Aspergillus</taxon>
        <taxon>Aspergillus subgen. Aspergillus</taxon>
    </lineage>
</organism>
<feature type="compositionally biased region" description="Acidic residues" evidence="8">
    <location>
        <begin position="1191"/>
        <end position="1200"/>
    </location>
</feature>
<feature type="region of interest" description="Disordered" evidence="8">
    <location>
        <begin position="91"/>
        <end position="663"/>
    </location>
</feature>
<evidence type="ECO:0000256" key="2">
    <source>
        <dbReference type="ARBA" id="ARBA00004186"/>
    </source>
</evidence>
<evidence type="ECO:0000313" key="11">
    <source>
        <dbReference type="Proteomes" id="UP000094569"/>
    </source>
</evidence>
<feature type="compositionally biased region" description="Polar residues" evidence="8">
    <location>
        <begin position="125"/>
        <end position="158"/>
    </location>
</feature>
<evidence type="ECO:0000256" key="8">
    <source>
        <dbReference type="SAM" id="MobiDB-lite"/>
    </source>
</evidence>
<keyword evidence="6" id="KW-0206">Cytoskeleton</keyword>
<evidence type="ECO:0000256" key="5">
    <source>
        <dbReference type="ARBA" id="ARBA00022829"/>
    </source>
</evidence>
<comment type="subcellular location">
    <subcellularLocation>
        <location evidence="2">Cytoplasm</location>
        <location evidence="2">Cytoskeleton</location>
        <location evidence="2">Spindle</location>
    </subcellularLocation>
    <subcellularLocation>
        <location evidence="1">Nucleus</location>
    </subcellularLocation>
</comment>
<feature type="compositionally biased region" description="Polar residues" evidence="8">
    <location>
        <begin position="1165"/>
        <end position="1177"/>
    </location>
</feature>
<feature type="compositionally biased region" description="Polar residues" evidence="8">
    <location>
        <begin position="341"/>
        <end position="358"/>
    </location>
</feature>
<feature type="compositionally biased region" description="Low complexity" evidence="8">
    <location>
        <begin position="177"/>
        <end position="195"/>
    </location>
</feature>
<feature type="compositionally biased region" description="Polar residues" evidence="8">
    <location>
        <begin position="441"/>
        <end position="457"/>
    </location>
</feature>
<evidence type="ECO:0000256" key="4">
    <source>
        <dbReference type="ARBA" id="ARBA00022490"/>
    </source>
</evidence>
<dbReference type="PANTHER" id="PTHR13142:SF1">
    <property type="entry name" value="INNER CENTROMERE PROTEIN"/>
    <property type="match status" value="1"/>
</dbReference>
<dbReference type="GO" id="GO:0005819">
    <property type="term" value="C:spindle"/>
    <property type="evidence" value="ECO:0007669"/>
    <property type="project" value="UniProtKB-SubCell"/>
</dbReference>
<feature type="compositionally biased region" description="Basic and acidic residues" evidence="8">
    <location>
        <begin position="223"/>
        <end position="311"/>
    </location>
</feature>
<feature type="compositionally biased region" description="Polar residues" evidence="8">
    <location>
        <begin position="708"/>
        <end position="724"/>
    </location>
</feature>
<feature type="compositionally biased region" description="Low complexity" evidence="8">
    <location>
        <begin position="680"/>
        <end position="693"/>
    </location>
</feature>
<feature type="compositionally biased region" description="Low complexity" evidence="8">
    <location>
        <begin position="872"/>
        <end position="884"/>
    </location>
</feature>
<dbReference type="Proteomes" id="UP000094569">
    <property type="component" value="Unassembled WGS sequence"/>
</dbReference>
<feature type="compositionally biased region" description="Basic and acidic residues" evidence="8">
    <location>
        <begin position="196"/>
        <end position="216"/>
    </location>
</feature>
<feature type="compositionally biased region" description="Polar residues" evidence="8">
    <location>
        <begin position="1109"/>
        <end position="1132"/>
    </location>
</feature>
<comment type="caution">
    <text evidence="10">The sequence shown here is derived from an EMBL/GenBank/DDBJ whole genome shotgun (WGS) entry which is preliminary data.</text>
</comment>
<feature type="compositionally biased region" description="Basic and acidic residues" evidence="8">
    <location>
        <begin position="696"/>
        <end position="706"/>
    </location>
</feature>
<reference evidence="10 11" key="1">
    <citation type="journal article" date="2016" name="BMC Genomics">
        <title>Comparative genomic and transcriptomic analyses of the Fuzhuan brick tea-fermentation fungus Aspergillus cristatus.</title>
        <authorList>
            <person name="Ge Y."/>
            <person name="Wang Y."/>
            <person name="Liu Y."/>
            <person name="Tan Y."/>
            <person name="Ren X."/>
            <person name="Zhang X."/>
            <person name="Hyde K.D."/>
            <person name="Liu Y."/>
            <person name="Liu Z."/>
        </authorList>
    </citation>
    <scope>NUCLEOTIDE SEQUENCE [LARGE SCALE GENOMIC DNA]</scope>
    <source>
        <strain evidence="10 11">GZAAS20.1005</strain>
    </source>
</reference>
<evidence type="ECO:0000256" key="1">
    <source>
        <dbReference type="ARBA" id="ARBA00004123"/>
    </source>
</evidence>
<feature type="compositionally biased region" description="Basic and acidic residues" evidence="8">
    <location>
        <begin position="604"/>
        <end position="615"/>
    </location>
</feature>
<feature type="compositionally biased region" description="Basic and acidic residues" evidence="8">
    <location>
        <begin position="468"/>
        <end position="480"/>
    </location>
</feature>
<evidence type="ECO:0000313" key="10">
    <source>
        <dbReference type="EMBL" id="ODM22512.1"/>
    </source>
</evidence>
<keyword evidence="11" id="KW-1185">Reference proteome</keyword>
<protein>
    <recommendedName>
        <fullName evidence="9">Inner centromere protein ARK-binding domain-containing protein</fullName>
    </recommendedName>
</protein>
<dbReference type="GO" id="GO:0007059">
    <property type="term" value="P:chromosome segregation"/>
    <property type="evidence" value="ECO:0007669"/>
    <property type="project" value="UniProtKB-KW"/>
</dbReference>
<dbReference type="VEuPathDB" id="FungiDB:SI65_00100"/>
<comment type="similarity">
    <text evidence="3">Belongs to the INCENP family.</text>
</comment>
<evidence type="ECO:0000256" key="7">
    <source>
        <dbReference type="ARBA" id="ARBA00023242"/>
    </source>
</evidence>
<feature type="domain" description="Inner centromere protein ARK-binding" evidence="9">
    <location>
        <begin position="1188"/>
        <end position="1242"/>
    </location>
</feature>
<gene>
    <name evidence="10" type="ORF">SI65_00100</name>
</gene>
<dbReference type="EMBL" id="JXNT01000001">
    <property type="protein sequence ID" value="ODM22512.1"/>
    <property type="molecule type" value="Genomic_DNA"/>
</dbReference>
<proteinExistence type="inferred from homology"/>
<dbReference type="PANTHER" id="PTHR13142">
    <property type="entry name" value="INNER CENTROMERE PROTEIN"/>
    <property type="match status" value="1"/>
</dbReference>
<feature type="compositionally biased region" description="Acidic residues" evidence="8">
    <location>
        <begin position="165"/>
        <end position="175"/>
    </location>
</feature>
<feature type="compositionally biased region" description="Basic and acidic residues" evidence="8">
    <location>
        <begin position="574"/>
        <end position="593"/>
    </location>
</feature>
<feature type="region of interest" description="Disordered" evidence="8">
    <location>
        <begin position="678"/>
        <end position="1208"/>
    </location>
</feature>
<dbReference type="Gene3D" id="6.10.250.2990">
    <property type="match status" value="1"/>
</dbReference>
<feature type="compositionally biased region" description="Basic and acidic residues" evidence="8">
    <location>
        <begin position="826"/>
        <end position="840"/>
    </location>
</feature>
<dbReference type="GO" id="GO:0005634">
    <property type="term" value="C:nucleus"/>
    <property type="evidence" value="ECO:0007669"/>
    <property type="project" value="UniProtKB-SubCell"/>
</dbReference>
<keyword evidence="7" id="KW-0539">Nucleus</keyword>
<keyword evidence="5" id="KW-0159">Chromosome partition</keyword>
<evidence type="ECO:0000256" key="3">
    <source>
        <dbReference type="ARBA" id="ARBA00010042"/>
    </source>
</evidence>